<dbReference type="Proteomes" id="UP000594263">
    <property type="component" value="Unplaced"/>
</dbReference>
<keyword evidence="8" id="KW-0284">Flavonoid biosynthesis</keyword>
<reference evidence="11" key="1">
    <citation type="submission" date="2021-01" db="UniProtKB">
        <authorList>
            <consortium name="EnsemblPlants"/>
        </authorList>
    </citation>
    <scope>IDENTIFICATION</scope>
</reference>
<accession>A0A7N0TQZ6</accession>
<dbReference type="InterPro" id="IPR026992">
    <property type="entry name" value="DIOX_N"/>
</dbReference>
<dbReference type="Pfam" id="PF14226">
    <property type="entry name" value="DIOX_N"/>
    <property type="match status" value="1"/>
</dbReference>
<name>A0A7N0TQZ6_KALFE</name>
<keyword evidence="5" id="KW-0223">Dioxygenase</keyword>
<dbReference type="Pfam" id="PF03171">
    <property type="entry name" value="2OG-FeII_Oxy"/>
    <property type="match status" value="1"/>
</dbReference>
<evidence type="ECO:0000256" key="1">
    <source>
        <dbReference type="ARBA" id="ARBA00001961"/>
    </source>
</evidence>
<dbReference type="InterPro" id="IPR027443">
    <property type="entry name" value="IPNS-like_sf"/>
</dbReference>
<proteinExistence type="inferred from homology"/>
<dbReference type="PANTHER" id="PTHR47991">
    <property type="entry name" value="OXOGLUTARATE/IRON-DEPENDENT DIOXYGENASE"/>
    <property type="match status" value="1"/>
</dbReference>
<evidence type="ECO:0000313" key="12">
    <source>
        <dbReference type="Proteomes" id="UP000594263"/>
    </source>
</evidence>
<dbReference type="AlphaFoldDB" id="A0A7N0TQZ6"/>
<dbReference type="InterPro" id="IPR050295">
    <property type="entry name" value="Plant_2OG-oxidoreductases"/>
</dbReference>
<dbReference type="SUPFAM" id="SSF51197">
    <property type="entry name" value="Clavaminate synthase-like"/>
    <property type="match status" value="1"/>
</dbReference>
<keyword evidence="12" id="KW-1185">Reference proteome</keyword>
<organism evidence="11 12">
    <name type="scientific">Kalanchoe fedtschenkoi</name>
    <name type="common">Lavender scallops</name>
    <name type="synonym">South American air plant</name>
    <dbReference type="NCBI Taxonomy" id="63787"/>
    <lineage>
        <taxon>Eukaryota</taxon>
        <taxon>Viridiplantae</taxon>
        <taxon>Streptophyta</taxon>
        <taxon>Embryophyta</taxon>
        <taxon>Tracheophyta</taxon>
        <taxon>Spermatophyta</taxon>
        <taxon>Magnoliopsida</taxon>
        <taxon>eudicotyledons</taxon>
        <taxon>Gunneridae</taxon>
        <taxon>Pentapetalae</taxon>
        <taxon>Saxifragales</taxon>
        <taxon>Crassulaceae</taxon>
        <taxon>Kalanchoe</taxon>
    </lineage>
</organism>
<dbReference type="GO" id="GO:0046148">
    <property type="term" value="P:pigment biosynthetic process"/>
    <property type="evidence" value="ECO:0007669"/>
    <property type="project" value="UniProtKB-ARBA"/>
</dbReference>
<dbReference type="OMA" id="KQRMSWP"/>
<comment type="similarity">
    <text evidence="2 9">Belongs to the iron/ascorbate-dependent oxidoreductase family.</text>
</comment>
<dbReference type="InterPro" id="IPR005123">
    <property type="entry name" value="Oxoglu/Fe-dep_dioxygenase_dom"/>
</dbReference>
<comment type="cofactor">
    <cofactor evidence="1">
        <name>L-ascorbate</name>
        <dbReference type="ChEBI" id="CHEBI:38290"/>
    </cofactor>
</comment>
<dbReference type="GO" id="GO:0051213">
    <property type="term" value="F:dioxygenase activity"/>
    <property type="evidence" value="ECO:0007669"/>
    <property type="project" value="UniProtKB-KW"/>
</dbReference>
<dbReference type="GO" id="GO:0009813">
    <property type="term" value="P:flavonoid biosynthetic process"/>
    <property type="evidence" value="ECO:0007669"/>
    <property type="project" value="UniProtKB-KW"/>
</dbReference>
<evidence type="ECO:0000256" key="9">
    <source>
        <dbReference type="RuleBase" id="RU003682"/>
    </source>
</evidence>
<dbReference type="FunFam" id="2.60.120.330:FF:000009">
    <property type="entry name" value="Flavonol synthase"/>
    <property type="match status" value="1"/>
</dbReference>
<protein>
    <recommendedName>
        <fullName evidence="10">Fe2OG dioxygenase domain-containing protein</fullName>
    </recommendedName>
</protein>
<dbReference type="InterPro" id="IPR044861">
    <property type="entry name" value="IPNS-like_FE2OG_OXY"/>
</dbReference>
<dbReference type="EnsemblPlants" id="Kaladp0043s0026.1.v1.1">
    <property type="protein sequence ID" value="Kaladp0043s0026.1.v1.1"/>
    <property type="gene ID" value="Kaladp0043s0026.v1.1"/>
</dbReference>
<keyword evidence="7 9" id="KW-0408">Iron</keyword>
<evidence type="ECO:0000256" key="3">
    <source>
        <dbReference type="ARBA" id="ARBA00022723"/>
    </source>
</evidence>
<evidence type="ECO:0000256" key="8">
    <source>
        <dbReference type="ARBA" id="ARBA00023241"/>
    </source>
</evidence>
<keyword evidence="4" id="KW-0847">Vitamin C</keyword>
<evidence type="ECO:0000256" key="7">
    <source>
        <dbReference type="ARBA" id="ARBA00023004"/>
    </source>
</evidence>
<dbReference type="Gramene" id="Kaladp0043s0026.1.v1.1">
    <property type="protein sequence ID" value="Kaladp0043s0026.1.v1.1"/>
    <property type="gene ID" value="Kaladp0043s0026.v1.1"/>
</dbReference>
<dbReference type="GO" id="GO:0046872">
    <property type="term" value="F:metal ion binding"/>
    <property type="evidence" value="ECO:0007669"/>
    <property type="project" value="UniProtKB-KW"/>
</dbReference>
<evidence type="ECO:0000259" key="10">
    <source>
        <dbReference type="PROSITE" id="PS51471"/>
    </source>
</evidence>
<feature type="domain" description="Fe2OG dioxygenase" evidence="10">
    <location>
        <begin position="195"/>
        <end position="295"/>
    </location>
</feature>
<evidence type="ECO:0000313" key="11">
    <source>
        <dbReference type="EnsemblPlants" id="Kaladp0043s0026.1.v1.1"/>
    </source>
</evidence>
<dbReference type="PROSITE" id="PS51471">
    <property type="entry name" value="FE2OG_OXY"/>
    <property type="match status" value="1"/>
</dbReference>
<evidence type="ECO:0000256" key="4">
    <source>
        <dbReference type="ARBA" id="ARBA00022896"/>
    </source>
</evidence>
<dbReference type="Gene3D" id="2.60.120.330">
    <property type="entry name" value="B-lactam Antibiotic, Isopenicillin N Synthase, Chain"/>
    <property type="match status" value="1"/>
</dbReference>
<evidence type="ECO:0000256" key="5">
    <source>
        <dbReference type="ARBA" id="ARBA00022964"/>
    </source>
</evidence>
<evidence type="ECO:0000256" key="6">
    <source>
        <dbReference type="ARBA" id="ARBA00023002"/>
    </source>
</evidence>
<dbReference type="GO" id="GO:0031418">
    <property type="term" value="F:L-ascorbic acid binding"/>
    <property type="evidence" value="ECO:0007669"/>
    <property type="project" value="UniProtKB-KW"/>
</dbReference>
<sequence>MEVHVQEIASKSLSEGTIPSEFVRTENEQPGITTFHGPITSPPIIDLSEKDEKRVGEKMAKAASEWGLFQIVRHDIPDIIIHKLQQVGREFFELSQEEKEKYAKPPEAKSIEGYGTKLQKEVDGKKGWVDHLFHKIWPPNAINHQFWPQHSPQYREANEKYAECLHGVVNKLFRLLGEGLGMEGRELQEAVGGENLVYLLKINYYPPCPRPDVALGVPPHTDMSSLTILVPNDVKGLQVFRDDHWFDVQYIPNALIIHIGDQLEIVSNGKYKAVFHRTTVDKDKTRMSWPVFLEPPPEMEVGPHPKAMDDNKPAKYKKKKYADYCYCKLNKIPQ</sequence>
<evidence type="ECO:0000256" key="2">
    <source>
        <dbReference type="ARBA" id="ARBA00008056"/>
    </source>
</evidence>
<keyword evidence="6 9" id="KW-0560">Oxidoreductase</keyword>
<keyword evidence="3 9" id="KW-0479">Metal-binding</keyword>